<gene>
    <name evidence="1" type="ORF">RPE78_01440</name>
</gene>
<accession>A0ABZ1E0S7</accession>
<keyword evidence="2" id="KW-1185">Reference proteome</keyword>
<reference evidence="1 2" key="1">
    <citation type="submission" date="2023-09" db="EMBL/GenBank/DDBJ databases">
        <title>Thioclava shenzhenensis sp. nov., a multidrug resistant bacteria-antagonizing species isolated from coastal seawater.</title>
        <authorList>
            <person name="Long M."/>
        </authorList>
    </citation>
    <scope>NUCLEOTIDE SEQUENCE [LARGE SCALE GENOMIC DNA]</scope>
    <source>
        <strain evidence="1 2">FTW29</strain>
    </source>
</reference>
<dbReference type="RefSeq" id="WP_406721027.1">
    <property type="nucleotide sequence ID" value="NZ_CP135443.1"/>
</dbReference>
<protein>
    <submittedName>
        <fullName evidence="1">Uncharacterized protein</fullName>
    </submittedName>
</protein>
<dbReference type="EMBL" id="CP135443">
    <property type="protein sequence ID" value="WRY33983.1"/>
    <property type="molecule type" value="Genomic_DNA"/>
</dbReference>
<name>A0ABZ1E0S7_9RHOB</name>
<evidence type="ECO:0000313" key="2">
    <source>
        <dbReference type="Proteomes" id="UP001623290"/>
    </source>
</evidence>
<sequence length="134" mass="14113">MMVDEHKLEPFWQAARDQQPEPSPEFLARVLADGLQMQAQHLRPGAPGAADVAWTGGLFGLISVLRDAARNWLPMGGMVAATCMGVIIGLSSGNPLSYVGLKTISTAEATTVELLPTGDLFSVAAQVASESGDY</sequence>
<dbReference type="Proteomes" id="UP001623290">
    <property type="component" value="Chromosome"/>
</dbReference>
<proteinExistence type="predicted"/>
<evidence type="ECO:0000313" key="1">
    <source>
        <dbReference type="EMBL" id="WRY33983.1"/>
    </source>
</evidence>
<organism evidence="1 2">
    <name type="scientific">Thioclava litoralis</name>
    <dbReference type="NCBI Taxonomy" id="3076557"/>
    <lineage>
        <taxon>Bacteria</taxon>
        <taxon>Pseudomonadati</taxon>
        <taxon>Pseudomonadota</taxon>
        <taxon>Alphaproteobacteria</taxon>
        <taxon>Rhodobacterales</taxon>
        <taxon>Paracoccaceae</taxon>
        <taxon>Thioclava</taxon>
    </lineage>
</organism>